<keyword evidence="4" id="KW-0249">Electron transport</keyword>
<evidence type="ECO:0000256" key="7">
    <source>
        <dbReference type="NCBIfam" id="TIGR01068"/>
    </source>
</evidence>
<keyword evidence="11" id="KW-1185">Reference proteome</keyword>
<dbReference type="InterPro" id="IPR017937">
    <property type="entry name" value="Thioredoxin_CS"/>
</dbReference>
<evidence type="ECO:0000256" key="6">
    <source>
        <dbReference type="ARBA" id="ARBA00023284"/>
    </source>
</evidence>
<comment type="similarity">
    <text evidence="1 8">Belongs to the thioredoxin family.</text>
</comment>
<accession>A0ABW5R2N9</accession>
<dbReference type="EMBL" id="JBHUMY010000032">
    <property type="protein sequence ID" value="MFD2662760.1"/>
    <property type="molecule type" value="Genomic_DNA"/>
</dbReference>
<protein>
    <recommendedName>
        <fullName evidence="2 7">Thioredoxin</fullName>
    </recommendedName>
</protein>
<dbReference type="PANTHER" id="PTHR45663:SF11">
    <property type="entry name" value="GEO12009P1"/>
    <property type="match status" value="1"/>
</dbReference>
<evidence type="ECO:0000256" key="3">
    <source>
        <dbReference type="ARBA" id="ARBA00022448"/>
    </source>
</evidence>
<dbReference type="CDD" id="cd02947">
    <property type="entry name" value="TRX_family"/>
    <property type="match status" value="1"/>
</dbReference>
<dbReference type="NCBIfam" id="TIGR01068">
    <property type="entry name" value="thioredoxin"/>
    <property type="match status" value="1"/>
</dbReference>
<evidence type="ECO:0000313" key="11">
    <source>
        <dbReference type="Proteomes" id="UP001597493"/>
    </source>
</evidence>
<dbReference type="SUPFAM" id="SSF52833">
    <property type="entry name" value="Thioredoxin-like"/>
    <property type="match status" value="1"/>
</dbReference>
<organism evidence="10 11">
    <name type="scientific">Paenibacillus thailandensis</name>
    <dbReference type="NCBI Taxonomy" id="393250"/>
    <lineage>
        <taxon>Bacteria</taxon>
        <taxon>Bacillati</taxon>
        <taxon>Bacillota</taxon>
        <taxon>Bacilli</taxon>
        <taxon>Bacillales</taxon>
        <taxon>Paenibacillaceae</taxon>
        <taxon>Paenibacillus</taxon>
    </lineage>
</organism>
<dbReference type="Proteomes" id="UP001597493">
    <property type="component" value="Unassembled WGS sequence"/>
</dbReference>
<keyword evidence="5" id="KW-1015">Disulfide bond</keyword>
<dbReference type="PRINTS" id="PR00421">
    <property type="entry name" value="THIOREDOXIN"/>
</dbReference>
<dbReference type="Pfam" id="PF00085">
    <property type="entry name" value="Thioredoxin"/>
    <property type="match status" value="1"/>
</dbReference>
<evidence type="ECO:0000256" key="8">
    <source>
        <dbReference type="PIRNR" id="PIRNR000077"/>
    </source>
</evidence>
<dbReference type="InterPro" id="IPR005746">
    <property type="entry name" value="Thioredoxin"/>
</dbReference>
<proteinExistence type="inferred from homology"/>
<evidence type="ECO:0000259" key="9">
    <source>
        <dbReference type="PROSITE" id="PS51352"/>
    </source>
</evidence>
<evidence type="ECO:0000256" key="1">
    <source>
        <dbReference type="ARBA" id="ARBA00008987"/>
    </source>
</evidence>
<reference evidence="11" key="1">
    <citation type="journal article" date="2019" name="Int. J. Syst. Evol. Microbiol.">
        <title>The Global Catalogue of Microorganisms (GCM) 10K type strain sequencing project: providing services to taxonomists for standard genome sequencing and annotation.</title>
        <authorList>
            <consortium name="The Broad Institute Genomics Platform"/>
            <consortium name="The Broad Institute Genome Sequencing Center for Infectious Disease"/>
            <person name="Wu L."/>
            <person name="Ma J."/>
        </authorList>
    </citation>
    <scope>NUCLEOTIDE SEQUENCE [LARGE SCALE GENOMIC DNA]</scope>
    <source>
        <strain evidence="11">TISTR 1827</strain>
    </source>
</reference>
<comment type="caution">
    <text evidence="10">The sequence shown here is derived from an EMBL/GenBank/DDBJ whole genome shotgun (WGS) entry which is preliminary data.</text>
</comment>
<keyword evidence="3" id="KW-0813">Transport</keyword>
<dbReference type="InterPro" id="IPR036249">
    <property type="entry name" value="Thioredoxin-like_sf"/>
</dbReference>
<dbReference type="PANTHER" id="PTHR45663">
    <property type="entry name" value="GEO12009P1"/>
    <property type="match status" value="1"/>
</dbReference>
<dbReference type="PROSITE" id="PS00194">
    <property type="entry name" value="THIOREDOXIN_1"/>
    <property type="match status" value="1"/>
</dbReference>
<keyword evidence="6" id="KW-0676">Redox-active center</keyword>
<evidence type="ECO:0000256" key="4">
    <source>
        <dbReference type="ARBA" id="ARBA00022982"/>
    </source>
</evidence>
<dbReference type="RefSeq" id="WP_379277546.1">
    <property type="nucleotide sequence ID" value="NZ_JBHUGT010000035.1"/>
</dbReference>
<dbReference type="PROSITE" id="PS51352">
    <property type="entry name" value="THIOREDOXIN_2"/>
    <property type="match status" value="1"/>
</dbReference>
<dbReference type="Gene3D" id="3.40.30.10">
    <property type="entry name" value="Glutaredoxin"/>
    <property type="match status" value="1"/>
</dbReference>
<evidence type="ECO:0000256" key="2">
    <source>
        <dbReference type="ARBA" id="ARBA00020570"/>
    </source>
</evidence>
<name>A0ABW5R2N9_9BACL</name>
<sequence>MPIGTITDASFNAAVEEGETVLVDFWANWCPPCKTIAPILEELDAELPNLKIVKLNVDDEPEAPSRYKVMSLPALIVFKNGQPVDKYVGFKSKNELKNLVGRHL</sequence>
<evidence type="ECO:0000256" key="5">
    <source>
        <dbReference type="ARBA" id="ARBA00023157"/>
    </source>
</evidence>
<dbReference type="PIRSF" id="PIRSF000077">
    <property type="entry name" value="Thioredoxin"/>
    <property type="match status" value="1"/>
</dbReference>
<dbReference type="InterPro" id="IPR013766">
    <property type="entry name" value="Thioredoxin_domain"/>
</dbReference>
<gene>
    <name evidence="10" type="primary">trxA</name>
    <name evidence="10" type="ORF">ACFSW5_21110</name>
</gene>
<evidence type="ECO:0000313" key="10">
    <source>
        <dbReference type="EMBL" id="MFD2662760.1"/>
    </source>
</evidence>
<feature type="domain" description="Thioredoxin" evidence="9">
    <location>
        <begin position="1"/>
        <end position="104"/>
    </location>
</feature>